<evidence type="ECO:0000256" key="3">
    <source>
        <dbReference type="ARBA" id="ARBA00022989"/>
    </source>
</evidence>
<evidence type="ECO:0000256" key="1">
    <source>
        <dbReference type="ARBA" id="ARBA00004370"/>
    </source>
</evidence>
<keyword evidence="3" id="KW-1133">Transmembrane helix</keyword>
<evidence type="ECO:0000256" key="4">
    <source>
        <dbReference type="ARBA" id="ARBA00023136"/>
    </source>
</evidence>
<dbReference type="SMART" id="SM00219">
    <property type="entry name" value="TyrKc"/>
    <property type="match status" value="1"/>
</dbReference>
<dbReference type="InterPro" id="IPR001245">
    <property type="entry name" value="Ser-Thr/Tyr_kinase_cat_dom"/>
</dbReference>
<dbReference type="PANTHER" id="PTHR24416:SF611">
    <property type="entry name" value="TYROSINE-PROTEIN KINASE TRANSMEMBRANE RECEPTOR ROR"/>
    <property type="match status" value="1"/>
</dbReference>
<dbReference type="AlphaFoldDB" id="A0A2G8KH88"/>
<dbReference type="GO" id="GO:0043235">
    <property type="term" value="C:receptor complex"/>
    <property type="evidence" value="ECO:0007669"/>
    <property type="project" value="TreeGrafter"/>
</dbReference>
<keyword evidence="6" id="KW-0808">Transferase</keyword>
<dbReference type="GO" id="GO:0005886">
    <property type="term" value="C:plasma membrane"/>
    <property type="evidence" value="ECO:0007669"/>
    <property type="project" value="TreeGrafter"/>
</dbReference>
<proteinExistence type="predicted"/>
<keyword evidence="7" id="KW-1185">Reference proteome</keyword>
<dbReference type="InterPro" id="IPR050122">
    <property type="entry name" value="RTK"/>
</dbReference>
<dbReference type="InterPro" id="IPR020635">
    <property type="entry name" value="Tyr_kinase_cat_dom"/>
</dbReference>
<keyword evidence="4" id="KW-0472">Membrane</keyword>
<evidence type="ECO:0000256" key="2">
    <source>
        <dbReference type="ARBA" id="ARBA00022692"/>
    </source>
</evidence>
<keyword evidence="6" id="KW-0418">Kinase</keyword>
<gene>
    <name evidence="6" type="ORF">BSL78_15788</name>
</gene>
<dbReference type="STRING" id="307972.A0A2G8KH88"/>
<dbReference type="InterPro" id="IPR007110">
    <property type="entry name" value="Ig-like_dom"/>
</dbReference>
<dbReference type="GO" id="GO:0004714">
    <property type="term" value="F:transmembrane receptor protein tyrosine kinase activity"/>
    <property type="evidence" value="ECO:0007669"/>
    <property type="project" value="TreeGrafter"/>
</dbReference>
<evidence type="ECO:0000313" key="7">
    <source>
        <dbReference type="Proteomes" id="UP000230750"/>
    </source>
</evidence>
<accession>A0A2G8KH88</accession>
<evidence type="ECO:0000259" key="5">
    <source>
        <dbReference type="PROSITE" id="PS50835"/>
    </source>
</evidence>
<name>A0A2G8KH88_STIJA</name>
<comment type="caution">
    <text evidence="6">The sequence shown here is derived from an EMBL/GenBank/DDBJ whole genome shotgun (WGS) entry which is preliminary data.</text>
</comment>
<organism evidence="6 7">
    <name type="scientific">Stichopus japonicus</name>
    <name type="common">Sea cucumber</name>
    <dbReference type="NCBI Taxonomy" id="307972"/>
    <lineage>
        <taxon>Eukaryota</taxon>
        <taxon>Metazoa</taxon>
        <taxon>Echinodermata</taxon>
        <taxon>Eleutherozoa</taxon>
        <taxon>Echinozoa</taxon>
        <taxon>Holothuroidea</taxon>
        <taxon>Aspidochirotacea</taxon>
        <taxon>Aspidochirotida</taxon>
        <taxon>Stichopodidae</taxon>
        <taxon>Apostichopus</taxon>
    </lineage>
</organism>
<comment type="subcellular location">
    <subcellularLocation>
        <location evidence="1">Membrane</location>
    </subcellularLocation>
</comment>
<dbReference type="OrthoDB" id="10678260at2759"/>
<dbReference type="Pfam" id="PF07714">
    <property type="entry name" value="PK_Tyr_Ser-Thr"/>
    <property type="match status" value="1"/>
</dbReference>
<protein>
    <submittedName>
        <fullName evidence="6">TKL protein kinase</fullName>
    </submittedName>
</protein>
<sequence>MEWWLGMKELRLYRDSITVTDYYKSSLNTCSPGNYSLGIQNIPINLSDTEYTCWRSGELLAVFKIKIEVTPTVKILFSHDNYPSTEAVVDDLTCVIYRAIQPFNITWFVDGLFHKQYMFNDRDRSIANFNSTISATSVPFRRNFANISCQIDGPFVAFGSNFIVLRHTFGQNDTGKASLNKMQFSSWQTNDDAAVNTRTSVLAYDDINDEEGDDTPVDVHGSSFSTLTAETSGKATSLLVCLKTSTLFEYWSAQYFHNERNQKCFAKVLSGSATVDEARSFQELALNLRSLKEHSNLVKIVYIAVDEGTSTNCMDVPEAVFNNQYTEASDVWGLAVLFWELYSFGALPLVTLSNSEVEQRMAEGLNLPQPSFCPAAMYNMMVSCWDVRKGHRPTFKEIQNQINDIFNNLEKEKQKDNVFENEQLPYFVLEG</sequence>
<dbReference type="PROSITE" id="PS50835">
    <property type="entry name" value="IG_LIKE"/>
    <property type="match status" value="1"/>
</dbReference>
<dbReference type="EMBL" id="MRZV01000586">
    <property type="protein sequence ID" value="PIK47339.1"/>
    <property type="molecule type" value="Genomic_DNA"/>
</dbReference>
<evidence type="ECO:0000313" key="6">
    <source>
        <dbReference type="EMBL" id="PIK47339.1"/>
    </source>
</evidence>
<reference evidence="6 7" key="1">
    <citation type="journal article" date="2017" name="PLoS Biol.">
        <title>The sea cucumber genome provides insights into morphological evolution and visceral regeneration.</title>
        <authorList>
            <person name="Zhang X."/>
            <person name="Sun L."/>
            <person name="Yuan J."/>
            <person name="Sun Y."/>
            <person name="Gao Y."/>
            <person name="Zhang L."/>
            <person name="Li S."/>
            <person name="Dai H."/>
            <person name="Hamel J.F."/>
            <person name="Liu C."/>
            <person name="Yu Y."/>
            <person name="Liu S."/>
            <person name="Lin W."/>
            <person name="Guo K."/>
            <person name="Jin S."/>
            <person name="Xu P."/>
            <person name="Storey K.B."/>
            <person name="Huan P."/>
            <person name="Zhang T."/>
            <person name="Zhou Y."/>
            <person name="Zhang J."/>
            <person name="Lin C."/>
            <person name="Li X."/>
            <person name="Xing L."/>
            <person name="Huo D."/>
            <person name="Sun M."/>
            <person name="Wang L."/>
            <person name="Mercier A."/>
            <person name="Li F."/>
            <person name="Yang H."/>
            <person name="Xiang J."/>
        </authorList>
    </citation>
    <scope>NUCLEOTIDE SEQUENCE [LARGE SCALE GENOMIC DNA]</scope>
    <source>
        <strain evidence="6">Shaxun</strain>
        <tissue evidence="6">Muscle</tissue>
    </source>
</reference>
<dbReference type="GO" id="GO:0007169">
    <property type="term" value="P:cell surface receptor protein tyrosine kinase signaling pathway"/>
    <property type="evidence" value="ECO:0007669"/>
    <property type="project" value="TreeGrafter"/>
</dbReference>
<feature type="domain" description="Ig-like" evidence="5">
    <location>
        <begin position="71"/>
        <end position="151"/>
    </location>
</feature>
<dbReference type="Gene3D" id="1.10.510.10">
    <property type="entry name" value="Transferase(Phosphotransferase) domain 1"/>
    <property type="match status" value="1"/>
</dbReference>
<dbReference type="InterPro" id="IPR011009">
    <property type="entry name" value="Kinase-like_dom_sf"/>
</dbReference>
<dbReference type="Proteomes" id="UP000230750">
    <property type="component" value="Unassembled WGS sequence"/>
</dbReference>
<dbReference type="PRINTS" id="PR00109">
    <property type="entry name" value="TYRKINASE"/>
</dbReference>
<dbReference type="PANTHER" id="PTHR24416">
    <property type="entry name" value="TYROSINE-PROTEIN KINASE RECEPTOR"/>
    <property type="match status" value="1"/>
</dbReference>
<dbReference type="SUPFAM" id="SSF56112">
    <property type="entry name" value="Protein kinase-like (PK-like)"/>
    <property type="match status" value="1"/>
</dbReference>
<keyword evidence="2" id="KW-0812">Transmembrane</keyword>